<keyword evidence="2" id="KW-1185">Reference proteome</keyword>
<comment type="caution">
    <text evidence="1">The sequence shown here is derived from an EMBL/GenBank/DDBJ whole genome shotgun (WGS) entry which is preliminary data.</text>
</comment>
<gene>
    <name evidence="1" type="ORF">EB1_35440</name>
</gene>
<accession>A0A511NLS3</accession>
<evidence type="ECO:0000313" key="1">
    <source>
        <dbReference type="EMBL" id="GEM53754.1"/>
    </source>
</evidence>
<organism evidence="1 2">
    <name type="scientific">Empedobacter brevis NBRC 14943 = ATCC 43319</name>
    <dbReference type="NCBI Taxonomy" id="1218108"/>
    <lineage>
        <taxon>Bacteria</taxon>
        <taxon>Pseudomonadati</taxon>
        <taxon>Bacteroidota</taxon>
        <taxon>Flavobacteriia</taxon>
        <taxon>Flavobacteriales</taxon>
        <taxon>Weeksellaceae</taxon>
        <taxon>Empedobacter</taxon>
    </lineage>
</organism>
<dbReference type="Proteomes" id="UP000321245">
    <property type="component" value="Unassembled WGS sequence"/>
</dbReference>
<protein>
    <submittedName>
        <fullName evidence="1">Uncharacterized protein</fullName>
    </submittedName>
</protein>
<dbReference type="EMBL" id="BJXC01000056">
    <property type="protein sequence ID" value="GEM53754.1"/>
    <property type="molecule type" value="Genomic_DNA"/>
</dbReference>
<dbReference type="STRING" id="1218108.GCA_000382425_03605"/>
<proteinExistence type="predicted"/>
<name>A0A511NLS3_9FLAO</name>
<evidence type="ECO:0000313" key="2">
    <source>
        <dbReference type="Proteomes" id="UP000321245"/>
    </source>
</evidence>
<dbReference type="AlphaFoldDB" id="A0A511NLS3"/>
<reference evidence="1 2" key="1">
    <citation type="submission" date="2019-07" db="EMBL/GenBank/DDBJ databases">
        <title>Whole genome shotgun sequence of Empedobacter brevis NBRC 14943.</title>
        <authorList>
            <person name="Hosoyama A."/>
            <person name="Uohara A."/>
            <person name="Ohji S."/>
            <person name="Ichikawa N."/>
        </authorList>
    </citation>
    <scope>NUCLEOTIDE SEQUENCE [LARGE SCALE GENOMIC DNA]</scope>
    <source>
        <strain evidence="1 2">NBRC 14943</strain>
    </source>
</reference>
<sequence>MRIGLENLNTKEQLMEVKKYYSFFFLFFLFLHSCDKKNDNIFYLNDLAKDINHHNYTSKYNFSDFYISCQNKGYFIKVSYKEIYNDFYLKKDSNLTAETYLSNLFNNGIKDKNADCISIDKKIHNLYNKGQKEFLEKTSFLESDSTRILKNENINFLEVETILYYYSKMGYQINNNDNVGITILYKPNR</sequence>